<reference evidence="1 2" key="1">
    <citation type="submission" date="2019-06" db="EMBL/GenBank/DDBJ databases">
        <title>Description of Kitasatospora acidophila sp. nov. isolated from pine grove soil, and reclassification of Streptomyces novaecaesareae to Kitasatospora novaeceasareae comb. nov.</title>
        <authorList>
            <person name="Kim M.J."/>
        </authorList>
    </citation>
    <scope>NUCLEOTIDE SEQUENCE [LARGE SCALE GENOMIC DNA]</scope>
    <source>
        <strain evidence="1 2">MMS16-CNU292</strain>
    </source>
</reference>
<sequence>MSAFQPRLPVRITLLRARGEWRHSITPEGGGFICGRLGDLPDDADPDQARRAAEAMLARLGREFHGAELTVSWDGLSGTVTPAQR</sequence>
<proteinExistence type="predicted"/>
<name>A0A540WE34_9ACTN</name>
<gene>
    <name evidence="1" type="ORF">E6W39_36365</name>
</gene>
<comment type="caution">
    <text evidence="1">The sequence shown here is derived from an EMBL/GenBank/DDBJ whole genome shotgun (WGS) entry which is preliminary data.</text>
</comment>
<evidence type="ECO:0000313" key="1">
    <source>
        <dbReference type="EMBL" id="TQF06674.1"/>
    </source>
</evidence>
<dbReference type="RefSeq" id="WP_141637086.1">
    <property type="nucleotide sequence ID" value="NZ_VIGB01000003.1"/>
</dbReference>
<keyword evidence="2" id="KW-1185">Reference proteome</keyword>
<dbReference type="EMBL" id="VIGB01000003">
    <property type="protein sequence ID" value="TQF06674.1"/>
    <property type="molecule type" value="Genomic_DNA"/>
</dbReference>
<evidence type="ECO:0000313" key="2">
    <source>
        <dbReference type="Proteomes" id="UP000319103"/>
    </source>
</evidence>
<organism evidence="1 2">
    <name type="scientific">Kitasatospora acidiphila</name>
    <dbReference type="NCBI Taxonomy" id="2567942"/>
    <lineage>
        <taxon>Bacteria</taxon>
        <taxon>Bacillati</taxon>
        <taxon>Actinomycetota</taxon>
        <taxon>Actinomycetes</taxon>
        <taxon>Kitasatosporales</taxon>
        <taxon>Streptomycetaceae</taxon>
        <taxon>Kitasatospora</taxon>
    </lineage>
</organism>
<dbReference type="Proteomes" id="UP000319103">
    <property type="component" value="Unassembled WGS sequence"/>
</dbReference>
<accession>A0A540WE34</accession>
<dbReference type="AlphaFoldDB" id="A0A540WE34"/>
<protein>
    <submittedName>
        <fullName evidence="1">Uncharacterized protein</fullName>
    </submittedName>
</protein>